<organism evidence="1 2">
    <name type="scientific">Phytophthora cactorum</name>
    <dbReference type="NCBI Taxonomy" id="29920"/>
    <lineage>
        <taxon>Eukaryota</taxon>
        <taxon>Sar</taxon>
        <taxon>Stramenopiles</taxon>
        <taxon>Oomycota</taxon>
        <taxon>Peronosporomycetes</taxon>
        <taxon>Peronosporales</taxon>
        <taxon>Peronosporaceae</taxon>
        <taxon>Phytophthora</taxon>
    </lineage>
</organism>
<accession>A0A8T1TNS3</accession>
<dbReference type="EMBL" id="JAENGZ010001948">
    <property type="protein sequence ID" value="KAG6945529.1"/>
    <property type="molecule type" value="Genomic_DNA"/>
</dbReference>
<protein>
    <submittedName>
        <fullName evidence="1">Uncharacterized protein</fullName>
    </submittedName>
</protein>
<evidence type="ECO:0000313" key="2">
    <source>
        <dbReference type="Proteomes" id="UP000688947"/>
    </source>
</evidence>
<reference evidence="1" key="1">
    <citation type="submission" date="2021-01" db="EMBL/GenBank/DDBJ databases">
        <title>Phytophthora aleatoria, a newly-described species from Pinus radiata is distinct from Phytophthora cactorum isolates based on comparative genomics.</title>
        <authorList>
            <person name="Mcdougal R."/>
            <person name="Panda P."/>
            <person name="Williams N."/>
            <person name="Studholme D.J."/>
        </authorList>
    </citation>
    <scope>NUCLEOTIDE SEQUENCE</scope>
    <source>
        <strain evidence="1">NZFS 3830</strain>
    </source>
</reference>
<proteinExistence type="predicted"/>
<dbReference type="Proteomes" id="UP000688947">
    <property type="component" value="Unassembled WGS sequence"/>
</dbReference>
<dbReference type="AlphaFoldDB" id="A0A8T1TNS3"/>
<name>A0A8T1TNS3_9STRA</name>
<evidence type="ECO:0000313" key="1">
    <source>
        <dbReference type="EMBL" id="KAG6945529.1"/>
    </source>
</evidence>
<sequence>MNFCTTRPPNSHHMRDDVIGIVNQRTRVVHAASSHHDETRLKSAEKKIPRKRGIESVVEILSFKSTGKAQPPQKGISSQAEDLVLLILEDQAKQRKLRRDRQQGHRQRQNDLVLTLTKETVQLREEIQVLEERRSAIVAAAPTQEYV</sequence>
<gene>
    <name evidence="1" type="ORF">JG687_00017244</name>
</gene>
<comment type="caution">
    <text evidence="1">The sequence shown here is derived from an EMBL/GenBank/DDBJ whole genome shotgun (WGS) entry which is preliminary data.</text>
</comment>